<keyword evidence="9" id="KW-1185">Reference proteome</keyword>
<dbReference type="InterPro" id="IPR033985">
    <property type="entry name" value="SusD-like_N"/>
</dbReference>
<comment type="caution">
    <text evidence="8">The sequence shown here is derived from an EMBL/GenBank/DDBJ whole genome shotgun (WGS) entry which is preliminary data.</text>
</comment>
<keyword evidence="3" id="KW-0732">Signal</keyword>
<protein>
    <submittedName>
        <fullName evidence="8">RagB/SusD family nutrient uptake outer membrane protein</fullName>
    </submittedName>
</protein>
<dbReference type="PROSITE" id="PS51257">
    <property type="entry name" value="PROKAR_LIPOPROTEIN"/>
    <property type="match status" value="1"/>
</dbReference>
<feature type="domain" description="SusD-like N-terminal" evidence="7">
    <location>
        <begin position="22"/>
        <end position="228"/>
    </location>
</feature>
<evidence type="ECO:0000256" key="3">
    <source>
        <dbReference type="ARBA" id="ARBA00022729"/>
    </source>
</evidence>
<proteinExistence type="inferred from homology"/>
<reference evidence="8" key="1">
    <citation type="submission" date="2020-08" db="EMBL/GenBank/DDBJ databases">
        <authorList>
            <person name="Cejkova D."/>
            <person name="Kubasova T."/>
            <person name="Jahodarova E."/>
            <person name="Rychlik I."/>
        </authorList>
    </citation>
    <scope>NUCLEOTIDE SEQUENCE</scope>
    <source>
        <strain evidence="8">An824</strain>
    </source>
</reference>
<dbReference type="RefSeq" id="WP_205103509.1">
    <property type="nucleotide sequence ID" value="NZ_JACJJG010000009.1"/>
</dbReference>
<feature type="domain" description="RagB/SusD" evidence="6">
    <location>
        <begin position="283"/>
        <end position="605"/>
    </location>
</feature>
<name>A0A938WSI4_9BACT</name>
<gene>
    <name evidence="8" type="ORF">H6A34_03560</name>
</gene>
<organism evidence="8 9">
    <name type="scientific">Marseilla massiliensis</name>
    <dbReference type="NCBI Taxonomy" id="1841864"/>
    <lineage>
        <taxon>Bacteria</taxon>
        <taxon>Pseudomonadati</taxon>
        <taxon>Bacteroidota</taxon>
        <taxon>Bacteroidia</taxon>
        <taxon>Bacteroidales</taxon>
        <taxon>Prevotellaceae</taxon>
        <taxon>Marseilla</taxon>
    </lineage>
</organism>
<dbReference type="Proteomes" id="UP000706891">
    <property type="component" value="Unassembled WGS sequence"/>
</dbReference>
<dbReference type="EMBL" id="JACJJG010000009">
    <property type="protein sequence ID" value="MBM6672951.1"/>
    <property type="molecule type" value="Genomic_DNA"/>
</dbReference>
<dbReference type="GO" id="GO:0009279">
    <property type="term" value="C:cell outer membrane"/>
    <property type="evidence" value="ECO:0007669"/>
    <property type="project" value="UniProtKB-SubCell"/>
</dbReference>
<evidence type="ECO:0000256" key="4">
    <source>
        <dbReference type="ARBA" id="ARBA00023136"/>
    </source>
</evidence>
<evidence type="ECO:0000256" key="2">
    <source>
        <dbReference type="ARBA" id="ARBA00006275"/>
    </source>
</evidence>
<dbReference type="InterPro" id="IPR012944">
    <property type="entry name" value="SusD_RagB_dom"/>
</dbReference>
<reference evidence="8" key="2">
    <citation type="journal article" date="2021" name="Sci. Rep.">
        <title>The distribution of antibiotic resistance genes in chicken gut microbiota commensals.</title>
        <authorList>
            <person name="Juricova H."/>
            <person name="Matiasovicova J."/>
            <person name="Kubasova T."/>
            <person name="Cejkova D."/>
            <person name="Rychlik I."/>
        </authorList>
    </citation>
    <scope>NUCLEOTIDE SEQUENCE</scope>
    <source>
        <strain evidence="8">An824</strain>
    </source>
</reference>
<evidence type="ECO:0000256" key="5">
    <source>
        <dbReference type="ARBA" id="ARBA00023237"/>
    </source>
</evidence>
<dbReference type="InterPro" id="IPR011990">
    <property type="entry name" value="TPR-like_helical_dom_sf"/>
</dbReference>
<comment type="subcellular location">
    <subcellularLocation>
        <location evidence="1">Cell outer membrane</location>
    </subcellularLocation>
</comment>
<dbReference type="Gene3D" id="1.25.40.390">
    <property type="match status" value="1"/>
</dbReference>
<comment type="similarity">
    <text evidence="2">Belongs to the SusD family.</text>
</comment>
<keyword evidence="4" id="KW-0472">Membrane</keyword>
<evidence type="ECO:0000256" key="1">
    <source>
        <dbReference type="ARBA" id="ARBA00004442"/>
    </source>
</evidence>
<dbReference type="Pfam" id="PF07980">
    <property type="entry name" value="SusD_RagB"/>
    <property type="match status" value="1"/>
</dbReference>
<keyword evidence="5" id="KW-0998">Cell outer membrane</keyword>
<evidence type="ECO:0000259" key="7">
    <source>
        <dbReference type="Pfam" id="PF14322"/>
    </source>
</evidence>
<accession>A0A938WSI4</accession>
<dbReference type="AlphaFoldDB" id="A0A938WSI4"/>
<evidence type="ECO:0000313" key="9">
    <source>
        <dbReference type="Proteomes" id="UP000706891"/>
    </source>
</evidence>
<sequence>MKKIYNVLAACAMGLALTGCDDFLDYTPTAVVNEEQAMSDPEGMVTSAYAMLGDCYFEYPFNLFAYGDITSDDCMKGGGQINDTEYWALDTWVSVTPSMPGLSDQLWYRLYCAVSRCNRAIISLNRYGVSVLGEETTRQRLAEVKFLRAHFYFKLVNLYRQVPWIDEKVEEEGTQEKTRNDEFTYDQLFHKVIDDFKEAYNVLPVKAPKTDARANKIAAAAYLAKCYLTLAYGDGYEKSNGVDHINKEYMDSVIYYTNDVVKSDYGYLDDYGNIFLPDYKNSKESIFAVQTSDYEDDHTTFGRANWSNILNGCFGIWTKGHDFHKPSQDLVNAFKTRNGLPMFDEYDDTNDYPINGQPTSQKWDPRLFHTVGMPTFPYKYEEQYTLTMANTRDYNDYGFYTSMKEVPQRSKGETYNGDWQAFAMNDYVLRYTDVMLMRAEAFVELGQLHDAFLIVNDIRRRAANSMGHIEYAADQCNIAEYPESPYFTDQSMARECVRWERRLEMAMENGRFFDLRRWGVASQVINDYFKKENGAWYSIYDHNGDLMPGAPKLEPDPETGVVNSNIPHGQYYEGAVFTPDKNEFFPVPYNQMYYIPGLYVQNKNY</sequence>
<evidence type="ECO:0000313" key="8">
    <source>
        <dbReference type="EMBL" id="MBM6672951.1"/>
    </source>
</evidence>
<evidence type="ECO:0000259" key="6">
    <source>
        <dbReference type="Pfam" id="PF07980"/>
    </source>
</evidence>
<dbReference type="Pfam" id="PF14322">
    <property type="entry name" value="SusD-like_3"/>
    <property type="match status" value="1"/>
</dbReference>
<dbReference type="SUPFAM" id="SSF48452">
    <property type="entry name" value="TPR-like"/>
    <property type="match status" value="1"/>
</dbReference>